<proteinExistence type="predicted"/>
<feature type="chain" id="PRO_5047105169" evidence="1">
    <location>
        <begin position="25"/>
        <end position="312"/>
    </location>
</feature>
<dbReference type="InterPro" id="IPR011659">
    <property type="entry name" value="WD40"/>
</dbReference>
<dbReference type="Pfam" id="PF07676">
    <property type="entry name" value="PD40"/>
    <property type="match status" value="2"/>
</dbReference>
<keyword evidence="1" id="KW-0732">Signal</keyword>
<dbReference type="Proteomes" id="UP001566331">
    <property type="component" value="Unassembled WGS sequence"/>
</dbReference>
<evidence type="ECO:0000313" key="2">
    <source>
        <dbReference type="EMBL" id="MEZ0476515.1"/>
    </source>
</evidence>
<accession>A0ABV4HUU1</accession>
<keyword evidence="3" id="KW-1185">Reference proteome</keyword>
<gene>
    <name evidence="2" type="ORF">AB6713_18135</name>
</gene>
<dbReference type="EMBL" id="JBFWIC010000038">
    <property type="protein sequence ID" value="MEZ0476515.1"/>
    <property type="molecule type" value="Genomic_DNA"/>
</dbReference>
<reference evidence="2 3" key="1">
    <citation type="submission" date="2024-07" db="EMBL/GenBank/DDBJ databases">
        <title>Luteimonas salilacus sp. nov., isolated from the shore soil of Salt Lake in Tibet of China.</title>
        <authorList>
            <person name="Zhang X."/>
            <person name="Li A."/>
        </authorList>
    </citation>
    <scope>NUCLEOTIDE SEQUENCE [LARGE SCALE GENOMIC DNA]</scope>
    <source>
        <strain evidence="2 3">B3-2-R+30</strain>
    </source>
</reference>
<comment type="caution">
    <text evidence="2">The sequence shown here is derived from an EMBL/GenBank/DDBJ whole genome shotgun (WGS) entry which is preliminary data.</text>
</comment>
<dbReference type="RefSeq" id="WP_370564998.1">
    <property type="nucleotide sequence ID" value="NZ_JBFWIB010000012.1"/>
</dbReference>
<organism evidence="2 3">
    <name type="scientific">Luteimonas salinilitoris</name>
    <dbReference type="NCBI Taxonomy" id="3237697"/>
    <lineage>
        <taxon>Bacteria</taxon>
        <taxon>Pseudomonadati</taxon>
        <taxon>Pseudomonadota</taxon>
        <taxon>Gammaproteobacteria</taxon>
        <taxon>Lysobacterales</taxon>
        <taxon>Lysobacteraceae</taxon>
        <taxon>Luteimonas</taxon>
    </lineage>
</organism>
<dbReference type="InterPro" id="IPR011042">
    <property type="entry name" value="6-blade_b-propeller_TolB-like"/>
</dbReference>
<dbReference type="SUPFAM" id="SSF82171">
    <property type="entry name" value="DPP6 N-terminal domain-like"/>
    <property type="match status" value="1"/>
</dbReference>
<feature type="signal peptide" evidence="1">
    <location>
        <begin position="1"/>
        <end position="24"/>
    </location>
</feature>
<dbReference type="Gene3D" id="2.120.10.30">
    <property type="entry name" value="TolB, C-terminal domain"/>
    <property type="match status" value="1"/>
</dbReference>
<evidence type="ECO:0000313" key="3">
    <source>
        <dbReference type="Proteomes" id="UP001566331"/>
    </source>
</evidence>
<sequence length="312" mass="35031">MHACLLVPALAIALLACTVRPSAAAPPAAADPRQCPAVEVFAPGIISDADWQWRISFTPNRLRAYWSTSKGWWPGTRERAVIMTAYRLPRDRWSQPVVAPFSGLHADMDPFVSPDGRTLYFSSMRPHDGVERGDMDLWMVRRTAHGWGDPVHLGHEVNAEGQDELYPSIDRHGNLYFARVDAPVPLGDVDIWRSERRADGSFAPPARLDPGVNTPERWEYNPEISPDGRTLLFARLDRPDDGLPDLGHGWGDLYVSHLGPDGYATARNLGPCINSAADEYHPTMLWDRRELYFVRNAGAPGDFHRIRLRLPR</sequence>
<evidence type="ECO:0000256" key="1">
    <source>
        <dbReference type="SAM" id="SignalP"/>
    </source>
</evidence>
<protein>
    <submittedName>
        <fullName evidence="2">TolB family protein</fullName>
    </submittedName>
</protein>
<name>A0ABV4HUU1_9GAMM</name>